<dbReference type="Pfam" id="PF17678">
    <property type="entry name" value="Glyco_hydro_92N"/>
    <property type="match status" value="1"/>
</dbReference>
<dbReference type="Gene3D" id="2.70.98.10">
    <property type="match status" value="1"/>
</dbReference>
<accession>A0A8J3J759</accession>
<organism evidence="4 5">
    <name type="scientific">Actinocatenispora rupis</name>
    <dbReference type="NCBI Taxonomy" id="519421"/>
    <lineage>
        <taxon>Bacteria</taxon>
        <taxon>Bacillati</taxon>
        <taxon>Actinomycetota</taxon>
        <taxon>Actinomycetes</taxon>
        <taxon>Micromonosporales</taxon>
        <taxon>Micromonosporaceae</taxon>
        <taxon>Actinocatenispora</taxon>
    </lineage>
</organism>
<dbReference type="Gene3D" id="1.20.1610.10">
    <property type="entry name" value="alpha-1,2-mannosidases domains"/>
    <property type="match status" value="1"/>
</dbReference>
<dbReference type="Pfam" id="PF07971">
    <property type="entry name" value="Glyco_hydro_92"/>
    <property type="match status" value="1"/>
</dbReference>
<dbReference type="GO" id="GO:0006516">
    <property type="term" value="P:glycoprotein catabolic process"/>
    <property type="evidence" value="ECO:0007669"/>
    <property type="project" value="TreeGrafter"/>
</dbReference>
<protein>
    <recommendedName>
        <fullName evidence="6">Alpha-1,2-mannosidase</fullName>
    </recommendedName>
</protein>
<feature type="region of interest" description="Disordered" evidence="1">
    <location>
        <begin position="49"/>
        <end position="75"/>
    </location>
</feature>
<proteinExistence type="predicted"/>
<dbReference type="InterPro" id="IPR014718">
    <property type="entry name" value="GH-type_carb-bd"/>
</dbReference>
<dbReference type="EMBL" id="BOMB01000021">
    <property type="protein sequence ID" value="GID12856.1"/>
    <property type="molecule type" value="Genomic_DNA"/>
</dbReference>
<reference evidence="4" key="1">
    <citation type="submission" date="2021-01" db="EMBL/GenBank/DDBJ databases">
        <title>Whole genome shotgun sequence of Actinocatenispora rupis NBRC 107355.</title>
        <authorList>
            <person name="Komaki H."/>
            <person name="Tamura T."/>
        </authorList>
    </citation>
    <scope>NUCLEOTIDE SEQUENCE</scope>
    <source>
        <strain evidence="4">NBRC 107355</strain>
    </source>
</reference>
<dbReference type="RefSeq" id="WP_203659284.1">
    <property type="nucleotide sequence ID" value="NZ_BAAAZM010000008.1"/>
</dbReference>
<dbReference type="PANTHER" id="PTHR12143">
    <property type="entry name" value="PEPTIDE N-GLYCANASE PNGASE -RELATED"/>
    <property type="match status" value="1"/>
</dbReference>
<dbReference type="SUPFAM" id="SSF48208">
    <property type="entry name" value="Six-hairpin glycosidases"/>
    <property type="match status" value="1"/>
</dbReference>
<dbReference type="GO" id="GO:0005829">
    <property type="term" value="C:cytosol"/>
    <property type="evidence" value="ECO:0007669"/>
    <property type="project" value="TreeGrafter"/>
</dbReference>
<dbReference type="GO" id="GO:0030246">
    <property type="term" value="F:carbohydrate binding"/>
    <property type="evidence" value="ECO:0007669"/>
    <property type="project" value="InterPro"/>
</dbReference>
<sequence length="767" mass="83566">MGTDVDGPDPAQRRDISPSTLRRRTLLRGALGLPPALAAAGLLAACEPSGKAAHDAPPPSMVDDVDPFIGTDTPGNTYPGAHLPFGFAAASPDTDNPSSAGYSATDPIVGFSQTHVSGTGGDSRYGNFRVSPITGRIRTDGLSSGRADEHAEPGYYRVRLTYPKVLVELTASRRCAVHRYTFPDGHGGHLVLDASSVIDTNGAQTPTKTTLKVVGDNKLEGSVTVTGGWGDRGGEYTLYFAARLDQPFAAVATFVDETLSSGFREVTGGRRQQVGAVVSVRTGVHRAVELKVAVSFVSTAQAHRTLADELGMRDFDAVRRDARTAWKDALSRAVVTGGSAEQRKVFATALYHCQLMPHDLTGENVWWKAKTPHYEDYYTLWDTSRALHPLLTLIQPARQAQMVASLIETYQYTGWLPDARIAGVNCFIQGGTNGDVLVADAVVKGLAGVDFRTAYRALRKDGEHDSPKPQVEGRELTDYLRIGYLPVDHERPADSHGSRTASRTLEYAYEDFCIGQVATHFGDSAVAERYRRRSRNWTNLWDGSTGTIRPRYADGRWLSPFDPNDAGSPHFYEGSAYQYTTMVPHDVQGLIVKMGGDAKFVAWLDRLFDKQRFDASNEPDLHAPFLYLHAGRPDRTADVTRRLLAEGYRTGRDGLPGNDDAGAMSAWFVWAALGLYPNPGHDWYYVSAPLFPGATLRLAGDRTLRITADGASDTTRYVQSVRLNGKALTGPWVRHADLVRGGTLAFVLGAKPSTWGRDNRPPSVTPR</sequence>
<evidence type="ECO:0000259" key="3">
    <source>
        <dbReference type="Pfam" id="PF17678"/>
    </source>
</evidence>
<comment type="caution">
    <text evidence="4">The sequence shown here is derived from an EMBL/GenBank/DDBJ whole genome shotgun (WGS) entry which is preliminary data.</text>
</comment>
<dbReference type="Gene3D" id="3.30.2080.10">
    <property type="entry name" value="GH92 mannosidase domain"/>
    <property type="match status" value="1"/>
</dbReference>
<dbReference type="InterPro" id="IPR005887">
    <property type="entry name" value="GH92_a_mannosidase_put"/>
</dbReference>
<dbReference type="InterPro" id="IPR008928">
    <property type="entry name" value="6-hairpin_glycosidase_sf"/>
</dbReference>
<feature type="domain" description="Glycosyl hydrolase family 92 N-terminal" evidence="3">
    <location>
        <begin position="65"/>
        <end position="295"/>
    </location>
</feature>
<gene>
    <name evidence="4" type="ORF">Aru02nite_37450</name>
</gene>
<feature type="domain" description="Glycosyl hydrolase family 92" evidence="2">
    <location>
        <begin position="301"/>
        <end position="749"/>
    </location>
</feature>
<keyword evidence="5" id="KW-1185">Reference proteome</keyword>
<name>A0A8J3J759_9ACTN</name>
<dbReference type="InterPro" id="IPR050883">
    <property type="entry name" value="PNGase"/>
</dbReference>
<dbReference type="NCBIfam" id="TIGR01180">
    <property type="entry name" value="aman2_put"/>
    <property type="match status" value="1"/>
</dbReference>
<dbReference type="PANTHER" id="PTHR12143:SF43">
    <property type="entry name" value="PUTATIVE-RELATED"/>
    <property type="match status" value="1"/>
</dbReference>
<dbReference type="Gene3D" id="1.20.1050.60">
    <property type="entry name" value="alpha-1,2-mannosidase"/>
    <property type="match status" value="1"/>
</dbReference>
<evidence type="ECO:0000313" key="5">
    <source>
        <dbReference type="Proteomes" id="UP000612808"/>
    </source>
</evidence>
<dbReference type="GO" id="GO:0000224">
    <property type="term" value="F:peptide-N4-(N-acetyl-beta-glucosaminyl)asparagine amidase activity"/>
    <property type="evidence" value="ECO:0007669"/>
    <property type="project" value="TreeGrafter"/>
</dbReference>
<evidence type="ECO:0008006" key="6">
    <source>
        <dbReference type="Google" id="ProtNLM"/>
    </source>
</evidence>
<evidence type="ECO:0000313" key="4">
    <source>
        <dbReference type="EMBL" id="GID12856.1"/>
    </source>
</evidence>
<dbReference type="GO" id="GO:0005975">
    <property type="term" value="P:carbohydrate metabolic process"/>
    <property type="evidence" value="ECO:0007669"/>
    <property type="project" value="InterPro"/>
</dbReference>
<dbReference type="InterPro" id="IPR041371">
    <property type="entry name" value="GH92_N"/>
</dbReference>
<dbReference type="Proteomes" id="UP000612808">
    <property type="component" value="Unassembled WGS sequence"/>
</dbReference>
<dbReference type="InterPro" id="IPR012939">
    <property type="entry name" value="Glyco_hydro_92"/>
</dbReference>
<dbReference type="FunFam" id="3.30.2080.10:FF:000001">
    <property type="entry name" value="Alpha-1,2-mannosidase subfamily"/>
    <property type="match status" value="1"/>
</dbReference>
<evidence type="ECO:0000256" key="1">
    <source>
        <dbReference type="SAM" id="MobiDB-lite"/>
    </source>
</evidence>
<evidence type="ECO:0000259" key="2">
    <source>
        <dbReference type="Pfam" id="PF07971"/>
    </source>
</evidence>
<dbReference type="AlphaFoldDB" id="A0A8J3J759"/>